<dbReference type="EMBL" id="FUXX01000020">
    <property type="protein sequence ID" value="SKA62813.1"/>
    <property type="molecule type" value="Genomic_DNA"/>
</dbReference>
<evidence type="ECO:0000313" key="2">
    <source>
        <dbReference type="Proteomes" id="UP000242432"/>
    </source>
</evidence>
<name>A0A1T4VD50_9GAMM</name>
<accession>A0A1T4VD50</accession>
<dbReference type="SUPFAM" id="SSF56112">
    <property type="entry name" value="Protein kinase-like (PK-like)"/>
    <property type="match status" value="1"/>
</dbReference>
<sequence>MRAGDLNFDHVFRGNYNTGLLVEVAEHALDGNIATAEQVERYHAELVKNNSGLTDEMKAMLADVATIPLKANKEDQLFDVKPPIVGEIHEIAQEIHVDAPLENRTVPVKEIKNFVADLVFSDDTMVADVVINRPGETMRNILTADKNIHAFAEIVKNPDVLQEVSSTEVVPVLKDGFNKIRDILLPLYAASEGKNIEEALNDPQYLQKFSAFLKNQETLPGVELSKFDNIIQNMANRGCENIQSFINKVFKTGVQDLNAQGGITTEPYKNKTAAQIKEELDAKSLNKILDDASTDATVPGQVGLFKQVLSEYFINMSKADKRSSFAAALRYADTFEFKDKKGVQLTGDALNSAKNAALNKYTGAILKGTSPLLQKMMQGLPKSVMGEFADALDDMKSSLAPIPRKIVQAHMMKMIKSNNNIVDISVDQSLGAASVGEAFLCHFSIKGEDGKIRKSPYVVKLMRHDAEQRVNREAEIFTAAAAKIGPGMLKTWEGQLQQYMKEFDFTTEAQNTNEGYEIYHVFNNRQHPAYAIAPNVDCMKVASEVVPPSKNALVITKASGQTVDKFFKECTTSIQNAVASLYQRDPVTNKVLWDKETKKPLLKEKFSTAAPGLIHREVSSEFVTLKNAHTKILQAARQWFSEAVLGSGKFHGDCHAGNIMISGGQATFIDFGNLYKLETKPALDADGKAVTDKNGQPVMLDERSELLRLIIGATLRRKDFFMKGFENLLSPAGKSALAANRDKAEAIVESLLSKGAFSFDVCYRLQGAISELQKLGLELPPQINCFVQSMTRLQNTVAEMNTIMNQCKQLLETADNIELDPDKGPTDECDILGKMQYFSLTKEGKKMVETGDEEIPNYSLKITEIEKKGNFQVGGDYFNTVKDRIANAKDPVKTVEELISTTLEKLDPEHSDIDKNTQTKFEEIISEFKTVMLLNPTPEEKESAIMQFVTEYCTGVATSVNMLGNSYLLDEQANNAKAEVPDSFASVIMKTFFDNVDVASELINNTFAEDGLSLANSAREIAKDELGLGFFGSMLPSNVLNAIVNDTHNMGGDNSYQLDIGI</sequence>
<organism evidence="1 2">
    <name type="scientific">Succinivibrio dextrinosolvens DSM 3072</name>
    <dbReference type="NCBI Taxonomy" id="1123324"/>
    <lineage>
        <taxon>Bacteria</taxon>
        <taxon>Pseudomonadati</taxon>
        <taxon>Pseudomonadota</taxon>
        <taxon>Gammaproteobacteria</taxon>
        <taxon>Aeromonadales</taxon>
        <taxon>Succinivibrionaceae</taxon>
        <taxon>Succinivibrio</taxon>
    </lineage>
</organism>
<reference evidence="2" key="1">
    <citation type="submission" date="2017-02" db="EMBL/GenBank/DDBJ databases">
        <authorList>
            <person name="Varghese N."/>
            <person name="Submissions S."/>
        </authorList>
    </citation>
    <scope>NUCLEOTIDE SEQUENCE [LARGE SCALE GENOMIC DNA]</scope>
    <source>
        <strain evidence="2">DSM 3072</strain>
    </source>
</reference>
<dbReference type="RefSeq" id="WP_078928792.1">
    <property type="nucleotide sequence ID" value="NZ_FUXX01000020.1"/>
</dbReference>
<keyword evidence="2" id="KW-1185">Reference proteome</keyword>
<proteinExistence type="predicted"/>
<gene>
    <name evidence="1" type="ORF">SAMN02745213_01310</name>
</gene>
<evidence type="ECO:0008006" key="3">
    <source>
        <dbReference type="Google" id="ProtNLM"/>
    </source>
</evidence>
<evidence type="ECO:0000313" key="1">
    <source>
        <dbReference type="EMBL" id="SKA62813.1"/>
    </source>
</evidence>
<dbReference type="InterPro" id="IPR011009">
    <property type="entry name" value="Kinase-like_dom_sf"/>
</dbReference>
<dbReference type="AlphaFoldDB" id="A0A1T4VD50"/>
<dbReference type="Proteomes" id="UP000242432">
    <property type="component" value="Unassembled WGS sequence"/>
</dbReference>
<protein>
    <recommendedName>
        <fullName evidence="3">ABC1 family protein</fullName>
    </recommendedName>
</protein>